<keyword evidence="2" id="KW-0812">Transmembrane</keyword>
<accession>A0ABR2DWM9</accession>
<evidence type="ECO:0000313" key="8">
    <source>
        <dbReference type="EMBL" id="KAK8548350.1"/>
    </source>
</evidence>
<evidence type="ECO:0000256" key="2">
    <source>
        <dbReference type="ARBA" id="ARBA00022692"/>
    </source>
</evidence>
<keyword evidence="5" id="KW-0472">Membrane</keyword>
<evidence type="ECO:0000313" key="9">
    <source>
        <dbReference type="Proteomes" id="UP001472677"/>
    </source>
</evidence>
<keyword evidence="9" id="KW-1185">Reference proteome</keyword>
<dbReference type="EMBL" id="JBBPBM010000021">
    <property type="protein sequence ID" value="KAK8548350.1"/>
    <property type="molecule type" value="Genomic_DNA"/>
</dbReference>
<evidence type="ECO:0000256" key="3">
    <source>
        <dbReference type="ARBA" id="ARBA00022729"/>
    </source>
</evidence>
<dbReference type="Pfam" id="PF13947">
    <property type="entry name" value="GUB_WAK_bind"/>
    <property type="match status" value="1"/>
</dbReference>
<protein>
    <recommendedName>
        <fullName evidence="7">Wall-associated receptor kinase galacturonan-binding domain-containing protein</fullName>
    </recommendedName>
</protein>
<reference evidence="8 9" key="1">
    <citation type="journal article" date="2024" name="G3 (Bethesda)">
        <title>Genome assembly of Hibiscus sabdariffa L. provides insights into metabolisms of medicinal natural products.</title>
        <authorList>
            <person name="Kim T."/>
        </authorList>
    </citation>
    <scope>NUCLEOTIDE SEQUENCE [LARGE SCALE GENOMIC DNA]</scope>
    <source>
        <strain evidence="8">TK-2024</strain>
        <tissue evidence="8">Old leaves</tissue>
    </source>
</reference>
<gene>
    <name evidence="8" type="ORF">V6N12_061264</name>
</gene>
<feature type="signal peptide" evidence="6">
    <location>
        <begin position="1"/>
        <end position="22"/>
    </location>
</feature>
<comment type="caution">
    <text evidence="8">The sequence shown here is derived from an EMBL/GenBank/DDBJ whole genome shotgun (WGS) entry which is preliminary data.</text>
</comment>
<evidence type="ECO:0000256" key="1">
    <source>
        <dbReference type="ARBA" id="ARBA00004167"/>
    </source>
</evidence>
<feature type="chain" id="PRO_5047128567" description="Wall-associated receptor kinase galacturonan-binding domain-containing protein" evidence="6">
    <location>
        <begin position="23"/>
        <end position="763"/>
    </location>
</feature>
<evidence type="ECO:0000256" key="4">
    <source>
        <dbReference type="ARBA" id="ARBA00022989"/>
    </source>
</evidence>
<organism evidence="8 9">
    <name type="scientific">Hibiscus sabdariffa</name>
    <name type="common">roselle</name>
    <dbReference type="NCBI Taxonomy" id="183260"/>
    <lineage>
        <taxon>Eukaryota</taxon>
        <taxon>Viridiplantae</taxon>
        <taxon>Streptophyta</taxon>
        <taxon>Embryophyta</taxon>
        <taxon>Tracheophyta</taxon>
        <taxon>Spermatophyta</taxon>
        <taxon>Magnoliopsida</taxon>
        <taxon>eudicotyledons</taxon>
        <taxon>Gunneridae</taxon>
        <taxon>Pentapetalae</taxon>
        <taxon>rosids</taxon>
        <taxon>malvids</taxon>
        <taxon>Malvales</taxon>
        <taxon>Malvaceae</taxon>
        <taxon>Malvoideae</taxon>
        <taxon>Hibiscus</taxon>
    </lineage>
</organism>
<dbReference type="PANTHER" id="PTHR33491">
    <property type="entry name" value="OSJNBA0016N04.9 PROTEIN"/>
    <property type="match status" value="1"/>
</dbReference>
<dbReference type="Proteomes" id="UP001472677">
    <property type="component" value="Unassembled WGS sequence"/>
</dbReference>
<keyword evidence="4" id="KW-1133">Transmembrane helix</keyword>
<name>A0ABR2DWM9_9ROSI</name>
<proteinExistence type="predicted"/>
<dbReference type="InterPro" id="IPR025287">
    <property type="entry name" value="WAK_GUB"/>
</dbReference>
<dbReference type="Gene3D" id="1.10.510.10">
    <property type="entry name" value="Transferase(Phosphotransferase) domain 1"/>
    <property type="match status" value="1"/>
</dbReference>
<evidence type="ECO:0000259" key="7">
    <source>
        <dbReference type="Pfam" id="PF13947"/>
    </source>
</evidence>
<feature type="domain" description="Wall-associated receptor kinase galacturonan-binding" evidence="7">
    <location>
        <begin position="272"/>
        <end position="322"/>
    </location>
</feature>
<evidence type="ECO:0000256" key="6">
    <source>
        <dbReference type="SAM" id="SignalP"/>
    </source>
</evidence>
<keyword evidence="3 6" id="KW-0732">Signal</keyword>
<evidence type="ECO:0000256" key="5">
    <source>
        <dbReference type="ARBA" id="ARBA00023136"/>
    </source>
</evidence>
<comment type="subcellular location">
    <subcellularLocation>
        <location evidence="1">Membrane</location>
        <topology evidence="1">Single-pass membrane protein</topology>
    </subcellularLocation>
</comment>
<sequence length="763" mass="84050">MGIRLVFYFILQLPWLIQPATSEASRASTCEEICGDVPLPFPFGIEPGCYNSSWFSVTCNETVNGPKPFISRINLELLGKFWPDDNVITVNNPVTYLNCGDKGNNGTTSSVSVNLTGTPFFFSSKFNDFGSVGCGNLVFVSRNIRSEPILGSCLQQRCGELTTKLSGCQDIIKENLTSYTASMVEVINPGSKRCTSAFMFDSSQLKSSDLDPQFPYNISIDTTHVPATLQWKPITCDLEAELCLEVEQAERRRYTPPLVQSPALPLPYEGGCDERCGNVEIPFPFGIKVGCYMNNAFRVTCNETINGPTPFISSINLRLLQVSFYESVALINNPITHFRCLNEDQTNVVRLNLTGTPFLFSDVFNRFVSFGCGCATFLSNSTNDNPDHGYCLLSRCGTNVAAKLSCSSGIPSGLSSFAVTVTPIYPSNGNNQSCGSAFVVDERYIDSLGKTIPYRNGTSNWTLLNVPTTLQWGTHVRGLCELIEGSNIFCRSDGEYCWTSLSQTHLCVCTSDPYVDSDDVCQEAGKCQDLKYKYCYMLCFNAPGNNCLSSCPVGYEYIQDMCKPVSPSIVAKEPKRSHNVPIIVGCSTSIGTIFLPLSTWHLLKLVERRKDMKQKQKYFKRNGGLLLQQRFSTDEGQKPISSGQSEEVAISLVNFFLQSMKENSLLNIVDPLVRNDGPEEKIVAIAKLAKRCLNLNGKKRPTMRQVALELGWIRSSEEANVIQQSADEDSDTDEMIEVPGIASCSTSGSILNNSVTLALDASL</sequence>